<dbReference type="RefSeq" id="WP_162330053.1">
    <property type="nucleotide sequence ID" value="NZ_CP048113.1"/>
</dbReference>
<accession>A0A6B9Z7Y1</accession>
<proteinExistence type="predicted"/>
<organism evidence="2 3">
    <name type="scientific">Chitinophaga agri</name>
    <dbReference type="NCBI Taxonomy" id="2703787"/>
    <lineage>
        <taxon>Bacteria</taxon>
        <taxon>Pseudomonadati</taxon>
        <taxon>Bacteroidota</taxon>
        <taxon>Chitinophagia</taxon>
        <taxon>Chitinophagales</taxon>
        <taxon>Chitinophagaceae</taxon>
        <taxon>Chitinophaga</taxon>
    </lineage>
</organism>
<keyword evidence="3" id="KW-1185">Reference proteome</keyword>
<dbReference type="Gene3D" id="3.40.390.10">
    <property type="entry name" value="Collagenase (Catalytic Domain)"/>
    <property type="match status" value="1"/>
</dbReference>
<evidence type="ECO:0000259" key="1">
    <source>
        <dbReference type="SMART" id="SM00235"/>
    </source>
</evidence>
<feature type="domain" description="Peptidase metallopeptidase" evidence="1">
    <location>
        <begin position="43"/>
        <end position="185"/>
    </location>
</feature>
<dbReference type="SUPFAM" id="SSF55486">
    <property type="entry name" value="Metalloproteases ('zincins'), catalytic domain"/>
    <property type="match status" value="1"/>
</dbReference>
<reference evidence="2 3" key="1">
    <citation type="submission" date="2020-01" db="EMBL/GenBank/DDBJ databases">
        <title>Complete genome sequence of Chitinophaga sp. H33E-04 isolated from quinoa roots.</title>
        <authorList>
            <person name="Weon H.-Y."/>
            <person name="Lee S.A."/>
        </authorList>
    </citation>
    <scope>NUCLEOTIDE SEQUENCE [LARGE SCALE GENOMIC DNA]</scope>
    <source>
        <strain evidence="2 3">H33E-04</strain>
    </source>
</reference>
<dbReference type="KEGG" id="chih:GWR21_01680"/>
<evidence type="ECO:0000313" key="2">
    <source>
        <dbReference type="EMBL" id="QHS58348.1"/>
    </source>
</evidence>
<dbReference type="Proteomes" id="UP000476411">
    <property type="component" value="Chromosome"/>
</dbReference>
<dbReference type="AlphaFoldDB" id="A0A6B9Z7Y1"/>
<dbReference type="InterPro" id="IPR024079">
    <property type="entry name" value="MetalloPept_cat_dom_sf"/>
</dbReference>
<dbReference type="GO" id="GO:0006508">
    <property type="term" value="P:proteolysis"/>
    <property type="evidence" value="ECO:0007669"/>
    <property type="project" value="InterPro"/>
</dbReference>
<protein>
    <recommendedName>
        <fullName evidence="1">Peptidase metallopeptidase domain-containing protein</fullName>
    </recommendedName>
</protein>
<dbReference type="Pfam" id="PF01400">
    <property type="entry name" value="Astacin"/>
    <property type="match status" value="1"/>
</dbReference>
<dbReference type="GO" id="GO:0008270">
    <property type="term" value="F:zinc ion binding"/>
    <property type="evidence" value="ECO:0007669"/>
    <property type="project" value="InterPro"/>
</dbReference>
<dbReference type="InterPro" id="IPR001506">
    <property type="entry name" value="Peptidase_M12A"/>
</dbReference>
<gene>
    <name evidence="2" type="ORF">GWR21_01680</name>
</gene>
<sequence>MAHQQIMEGFPHHIQEKLAQRENERLALPAYISGKAKSLVFENLKLWQTGSLLVSFKGGNSTLHKAIADTAKIWSRFANITFDFGNEAKQQYRGWTADDDSHIRVGFDYDGYWSLVGTDSRDTAIVSAGDITLNLSGFDQGLPRDWEGIVLHEFGHAIGFHHEHATPDIPCDFDWDKVYEYLAQPPNRWSKEKVDFNLRQMPAAGLTYGPHDKHSVMHYSFPDWMFVSGAASPCCTPVNNSLSAEDQRMATKAYPFNKEAFAAGSLFKKEALEDLLAIGANGSDHFAKHLSYLKEDQSYRNFF</sequence>
<dbReference type="EMBL" id="CP048113">
    <property type="protein sequence ID" value="QHS58348.1"/>
    <property type="molecule type" value="Genomic_DNA"/>
</dbReference>
<dbReference type="SMART" id="SM00235">
    <property type="entry name" value="ZnMc"/>
    <property type="match status" value="1"/>
</dbReference>
<dbReference type="InterPro" id="IPR006026">
    <property type="entry name" value="Peptidase_Metallo"/>
</dbReference>
<evidence type="ECO:0000313" key="3">
    <source>
        <dbReference type="Proteomes" id="UP000476411"/>
    </source>
</evidence>
<dbReference type="GO" id="GO:0004222">
    <property type="term" value="F:metalloendopeptidase activity"/>
    <property type="evidence" value="ECO:0007669"/>
    <property type="project" value="InterPro"/>
</dbReference>
<name>A0A6B9Z7Y1_9BACT</name>